<accession>A0A1V0UIR5</accession>
<dbReference type="PANTHER" id="PTHR43800">
    <property type="entry name" value="PEPTIDYL-LYSINE N-ACETYLTRANSFERASE YJAB"/>
    <property type="match status" value="1"/>
</dbReference>
<dbReference type="RefSeq" id="WP_030293259.1">
    <property type="nucleotide sequence ID" value="NZ_CP020570.1"/>
</dbReference>
<evidence type="ECO:0000256" key="1">
    <source>
        <dbReference type="ARBA" id="ARBA00022679"/>
    </source>
</evidence>
<gene>
    <name evidence="5" type="ORF">B1H20_29380</name>
</gene>
<dbReference type="OrthoDB" id="572496at2"/>
<organism evidence="5 6">
    <name type="scientific">Streptomyces violaceoruber</name>
    <dbReference type="NCBI Taxonomy" id="1935"/>
    <lineage>
        <taxon>Bacteria</taxon>
        <taxon>Bacillati</taxon>
        <taxon>Actinomycetota</taxon>
        <taxon>Actinomycetes</taxon>
        <taxon>Kitasatosporales</taxon>
        <taxon>Streptomycetaceae</taxon>
        <taxon>Streptomyces</taxon>
        <taxon>Streptomyces violaceoruber group</taxon>
    </lineage>
</organism>
<feature type="region of interest" description="Disordered" evidence="3">
    <location>
        <begin position="172"/>
        <end position="219"/>
    </location>
</feature>
<dbReference type="Proteomes" id="UP000192445">
    <property type="component" value="Chromosome"/>
</dbReference>
<name>A0A1V0UIR5_STRVN</name>
<evidence type="ECO:0000256" key="3">
    <source>
        <dbReference type="SAM" id="MobiDB-lite"/>
    </source>
</evidence>
<dbReference type="PROSITE" id="PS51186">
    <property type="entry name" value="GNAT"/>
    <property type="match status" value="1"/>
</dbReference>
<reference evidence="5 6" key="1">
    <citation type="submission" date="2017-03" db="EMBL/GenBank/DDBJ databases">
        <title>Complete Genome Sequence of a natural compounds producer, Streptomyces violaceus S21.</title>
        <authorList>
            <person name="Zhong C."/>
            <person name="Zhao Z."/>
            <person name="Fu J."/>
            <person name="Zong G."/>
            <person name="Qin R."/>
            <person name="Cao G."/>
        </authorList>
    </citation>
    <scope>NUCLEOTIDE SEQUENCE [LARGE SCALE GENOMIC DNA]</scope>
    <source>
        <strain evidence="5 6">S21</strain>
    </source>
</reference>
<dbReference type="SUPFAM" id="SSF55729">
    <property type="entry name" value="Acyl-CoA N-acyltransferases (Nat)"/>
    <property type="match status" value="1"/>
</dbReference>
<dbReference type="AlphaFoldDB" id="A0A1V0UIR5"/>
<evidence type="ECO:0000313" key="5">
    <source>
        <dbReference type="EMBL" id="ARF65061.1"/>
    </source>
</evidence>
<dbReference type="GO" id="GO:0016747">
    <property type="term" value="F:acyltransferase activity, transferring groups other than amino-acyl groups"/>
    <property type="evidence" value="ECO:0007669"/>
    <property type="project" value="InterPro"/>
</dbReference>
<dbReference type="InterPro" id="IPR000182">
    <property type="entry name" value="GNAT_dom"/>
</dbReference>
<sequence>MRIRSARRSDLPLLQDIERAAGEPFRALGMAFVADDDPPPLDLLEGYRQADRCWVATDPLSPTGDRPLGYVLADPVDDALHIEQVSVHPAAARRGIGRELIAHLAGVAARCGMTALTLTTFTDVPWNAPYYARIGFRVLSEEELTDGLRAIRGEEAQHGLDRWPRVCMRRDLASVPPPEDRPASVPPPKDARTVAQPRLFPDTSEASGAAETVAVGGGA</sequence>
<dbReference type="STRING" id="1935.B1H20_29380"/>
<feature type="compositionally biased region" description="Basic and acidic residues" evidence="3">
    <location>
        <begin position="172"/>
        <end position="182"/>
    </location>
</feature>
<dbReference type="KEGG" id="svu:B1H20_29380"/>
<dbReference type="Pfam" id="PF00583">
    <property type="entry name" value="Acetyltransf_1"/>
    <property type="match status" value="1"/>
</dbReference>
<evidence type="ECO:0000259" key="4">
    <source>
        <dbReference type="PROSITE" id="PS51186"/>
    </source>
</evidence>
<dbReference type="EMBL" id="CP020570">
    <property type="protein sequence ID" value="ARF65061.1"/>
    <property type="molecule type" value="Genomic_DNA"/>
</dbReference>
<protein>
    <submittedName>
        <fullName evidence="5">N-acetyltransferase</fullName>
    </submittedName>
</protein>
<evidence type="ECO:0000256" key="2">
    <source>
        <dbReference type="ARBA" id="ARBA00023315"/>
    </source>
</evidence>
<feature type="domain" description="N-acetyltransferase" evidence="4">
    <location>
        <begin position="1"/>
        <end position="155"/>
    </location>
</feature>
<proteinExistence type="predicted"/>
<dbReference type="PANTHER" id="PTHR43800:SF1">
    <property type="entry name" value="PEPTIDYL-LYSINE N-ACETYLTRANSFERASE YJAB"/>
    <property type="match status" value="1"/>
</dbReference>
<feature type="compositionally biased region" description="Low complexity" evidence="3">
    <location>
        <begin position="203"/>
        <end position="219"/>
    </location>
</feature>
<keyword evidence="2" id="KW-0012">Acyltransferase</keyword>
<dbReference type="Gene3D" id="3.40.630.30">
    <property type="match status" value="1"/>
</dbReference>
<keyword evidence="1 5" id="KW-0808">Transferase</keyword>
<evidence type="ECO:0000313" key="6">
    <source>
        <dbReference type="Proteomes" id="UP000192445"/>
    </source>
</evidence>
<dbReference type="InterPro" id="IPR016181">
    <property type="entry name" value="Acyl_CoA_acyltransferase"/>
</dbReference>
<dbReference type="CDD" id="cd04301">
    <property type="entry name" value="NAT_SF"/>
    <property type="match status" value="1"/>
</dbReference>